<dbReference type="GO" id="GO:0055085">
    <property type="term" value="P:transmembrane transport"/>
    <property type="evidence" value="ECO:0007669"/>
    <property type="project" value="InterPro"/>
</dbReference>
<dbReference type="GO" id="GO:0016020">
    <property type="term" value="C:membrane"/>
    <property type="evidence" value="ECO:0007669"/>
    <property type="project" value="UniProtKB-SubCell"/>
</dbReference>
<feature type="transmembrane region" description="Helical" evidence="5">
    <location>
        <begin position="168"/>
        <end position="190"/>
    </location>
</feature>
<feature type="transmembrane region" description="Helical" evidence="5">
    <location>
        <begin position="437"/>
        <end position="466"/>
    </location>
</feature>
<dbReference type="Pfam" id="PF00916">
    <property type="entry name" value="Sulfate_transp"/>
    <property type="match status" value="1"/>
</dbReference>
<evidence type="ECO:0000256" key="4">
    <source>
        <dbReference type="ARBA" id="ARBA00023136"/>
    </source>
</evidence>
<comment type="caution">
    <text evidence="7">The sequence shown here is derived from an EMBL/GenBank/DDBJ whole genome shotgun (WGS) entry which is preliminary data.</text>
</comment>
<dbReference type="InterPro" id="IPR001902">
    <property type="entry name" value="SLC26A/SulP_fam"/>
</dbReference>
<dbReference type="InterPro" id="IPR002645">
    <property type="entry name" value="STAS_dom"/>
</dbReference>
<dbReference type="Pfam" id="PF01740">
    <property type="entry name" value="STAS"/>
    <property type="match status" value="1"/>
</dbReference>
<evidence type="ECO:0000259" key="6">
    <source>
        <dbReference type="PROSITE" id="PS50801"/>
    </source>
</evidence>
<evidence type="ECO:0000313" key="7">
    <source>
        <dbReference type="EMBL" id="CAJ0565739.1"/>
    </source>
</evidence>
<gene>
    <name evidence="7" type="ORF">MSPICULIGERA_LOCUS4369</name>
</gene>
<evidence type="ECO:0000256" key="1">
    <source>
        <dbReference type="ARBA" id="ARBA00004141"/>
    </source>
</evidence>
<keyword evidence="8" id="KW-1185">Reference proteome</keyword>
<keyword evidence="4 5" id="KW-0472">Membrane</keyword>
<dbReference type="PROSITE" id="PS50801">
    <property type="entry name" value="STAS"/>
    <property type="match status" value="1"/>
</dbReference>
<evidence type="ECO:0000313" key="8">
    <source>
        <dbReference type="Proteomes" id="UP001177023"/>
    </source>
</evidence>
<feature type="transmembrane region" description="Helical" evidence="5">
    <location>
        <begin position="400"/>
        <end position="417"/>
    </location>
</feature>
<accession>A0AA36CCX5</accession>
<reference evidence="7" key="1">
    <citation type="submission" date="2023-06" db="EMBL/GenBank/DDBJ databases">
        <authorList>
            <person name="Delattre M."/>
        </authorList>
    </citation>
    <scope>NUCLEOTIDE SEQUENCE</scope>
    <source>
        <strain evidence="7">AF72</strain>
    </source>
</reference>
<sequence>MDRVGEASTSTPIDIPSIQAGIDQKKPAKQILRESVRKIGAHYAYPFRSASNFWQTVLQFIPILQWLPKYRAKKDLLPDMIGGVTTGVMHVPQGIAYSVLAGVPPVNGLYSSCFPDFFYMVFGTSRHASIGSFAVVALLAGVANTNVQEMMRMREQNGSFSADPYSPVEIAMTLTLCVGIIQLLCGLLHLQFLTNYFSDALVSGFTTGAAAHVLIEQFDDLLGVKIPKYSGPGYIFKKLFALIVRIPEAKPIILIVSALSLTFLYIASSYLMSMSQTYGVPVVQHIPIGVPEPSLPILDLFPACLVAALPIAVVATAVHISMAKMLAKQYNYKIDDQQELYALGFTSILGGLFPVYPVSTALGRTMVNVSSGSRTQLSTVFSCLLLLTLILWLGVLIEPLPMCILAAIITVALKGMFQKWDELNAFWTVSKIDAFVWVFSFVCTLCVDVVWGLAASIAFSLAILVARLQWPRWQHFFQPSLGKPATFDGPLSICVHKFNAPLVFANVERQSIAKITAKWTWEQRPPVMVIEAKDVEKPDLDLSTVHRILVLDFSAVNYIDYMGAKTLKEVIAEARRCNIVIYISGANGSILDCMEKAKITPDEIPAIHIFQQINQAFIYAKSACEPQ</sequence>
<evidence type="ECO:0000256" key="3">
    <source>
        <dbReference type="ARBA" id="ARBA00022989"/>
    </source>
</evidence>
<dbReference type="SUPFAM" id="SSF52091">
    <property type="entry name" value="SpoIIaa-like"/>
    <property type="match status" value="1"/>
</dbReference>
<keyword evidence="2 5" id="KW-0812">Transmembrane</keyword>
<protein>
    <recommendedName>
        <fullName evidence="6">STAS domain-containing protein</fullName>
    </recommendedName>
</protein>
<feature type="transmembrane region" description="Helical" evidence="5">
    <location>
        <begin position="128"/>
        <end position="147"/>
    </location>
</feature>
<feature type="domain" description="STAS" evidence="6">
    <location>
        <begin position="549"/>
        <end position="620"/>
    </location>
</feature>
<evidence type="ECO:0000256" key="5">
    <source>
        <dbReference type="SAM" id="Phobius"/>
    </source>
</evidence>
<evidence type="ECO:0000256" key="2">
    <source>
        <dbReference type="ARBA" id="ARBA00022692"/>
    </source>
</evidence>
<dbReference type="PANTHER" id="PTHR11814">
    <property type="entry name" value="SULFATE TRANSPORTER"/>
    <property type="match status" value="1"/>
</dbReference>
<feature type="transmembrane region" description="Helical" evidence="5">
    <location>
        <begin position="340"/>
        <end position="356"/>
    </location>
</feature>
<dbReference type="AlphaFoldDB" id="A0AA36CCX5"/>
<proteinExistence type="predicted"/>
<dbReference type="Gene3D" id="3.30.750.24">
    <property type="entry name" value="STAS domain"/>
    <property type="match status" value="1"/>
</dbReference>
<comment type="subcellular location">
    <subcellularLocation>
        <location evidence="1">Membrane</location>
        <topology evidence="1">Multi-pass membrane protein</topology>
    </subcellularLocation>
</comment>
<organism evidence="7 8">
    <name type="scientific">Mesorhabditis spiculigera</name>
    <dbReference type="NCBI Taxonomy" id="96644"/>
    <lineage>
        <taxon>Eukaryota</taxon>
        <taxon>Metazoa</taxon>
        <taxon>Ecdysozoa</taxon>
        <taxon>Nematoda</taxon>
        <taxon>Chromadorea</taxon>
        <taxon>Rhabditida</taxon>
        <taxon>Rhabditina</taxon>
        <taxon>Rhabditomorpha</taxon>
        <taxon>Rhabditoidea</taxon>
        <taxon>Rhabditidae</taxon>
        <taxon>Mesorhabditinae</taxon>
        <taxon>Mesorhabditis</taxon>
    </lineage>
</organism>
<feature type="transmembrane region" description="Helical" evidence="5">
    <location>
        <begin position="300"/>
        <end position="320"/>
    </location>
</feature>
<name>A0AA36CCX5_9BILA</name>
<dbReference type="Proteomes" id="UP001177023">
    <property type="component" value="Unassembled WGS sequence"/>
</dbReference>
<dbReference type="CDD" id="cd07042">
    <property type="entry name" value="STAS_SulP_like_sulfate_transporter"/>
    <property type="match status" value="1"/>
</dbReference>
<keyword evidence="3 5" id="KW-1133">Transmembrane helix</keyword>
<feature type="non-terminal residue" evidence="7">
    <location>
        <position position="1"/>
    </location>
</feature>
<dbReference type="InterPro" id="IPR036513">
    <property type="entry name" value="STAS_dom_sf"/>
</dbReference>
<dbReference type="InterPro" id="IPR011547">
    <property type="entry name" value="SLC26A/SulP_dom"/>
</dbReference>
<dbReference type="EMBL" id="CATQJA010001093">
    <property type="protein sequence ID" value="CAJ0565739.1"/>
    <property type="molecule type" value="Genomic_DNA"/>
</dbReference>
<feature type="transmembrane region" description="Helical" evidence="5">
    <location>
        <begin position="252"/>
        <end position="272"/>
    </location>
</feature>